<dbReference type="Gene3D" id="3.40.630.10">
    <property type="entry name" value="Zn peptidases"/>
    <property type="match status" value="1"/>
</dbReference>
<evidence type="ECO:0000313" key="9">
    <source>
        <dbReference type="EMBL" id="RSN70892.1"/>
    </source>
</evidence>
<dbReference type="Pfam" id="PF05343">
    <property type="entry name" value="Peptidase_M42"/>
    <property type="match status" value="1"/>
</dbReference>
<dbReference type="SUPFAM" id="SSF101821">
    <property type="entry name" value="Aminopeptidase/glucanase lid domain"/>
    <property type="match status" value="1"/>
</dbReference>
<dbReference type="GO" id="GO:0046872">
    <property type="term" value="F:metal ion binding"/>
    <property type="evidence" value="ECO:0007669"/>
    <property type="project" value="UniProtKB-UniRule"/>
</dbReference>
<dbReference type="Proteomes" id="UP000278149">
    <property type="component" value="Unassembled WGS sequence"/>
</dbReference>
<feature type="binding site" evidence="8">
    <location>
        <position position="309"/>
    </location>
    <ligand>
        <name>Zn(2+)</name>
        <dbReference type="ChEBI" id="CHEBI:29105"/>
        <label>2</label>
    </ligand>
</feature>
<keyword evidence="4 8" id="KW-0479">Metal-binding</keyword>
<keyword evidence="2" id="KW-0031">Aminopeptidase</keyword>
<organism evidence="9 10">
    <name type="scientific">Candidatus Korarchaeum cryptofilum</name>
    <dbReference type="NCBI Taxonomy" id="498846"/>
    <lineage>
        <taxon>Archaea</taxon>
        <taxon>Thermoproteota</taxon>
        <taxon>Candidatus Korarchaeia</taxon>
        <taxon>Candidatus Korarchaeales</taxon>
        <taxon>Candidatus Korarchaeaceae</taxon>
        <taxon>Candidatus Korarchaeum</taxon>
    </lineage>
</organism>
<dbReference type="SUPFAM" id="SSF53187">
    <property type="entry name" value="Zn-dependent exopeptidases"/>
    <property type="match status" value="1"/>
</dbReference>
<evidence type="ECO:0000256" key="4">
    <source>
        <dbReference type="ARBA" id="ARBA00022723"/>
    </source>
</evidence>
<keyword evidence="5" id="KW-0378">Hydrolase</keyword>
<dbReference type="InterPro" id="IPR023367">
    <property type="entry name" value="Peptidase_M42_dom2"/>
</dbReference>
<feature type="binding site" evidence="8">
    <location>
        <position position="169"/>
    </location>
    <ligand>
        <name>Zn(2+)</name>
        <dbReference type="ChEBI" id="CHEBI:29105"/>
        <label>2</label>
    </ligand>
</feature>
<evidence type="ECO:0000256" key="8">
    <source>
        <dbReference type="PIRSR" id="PIRSR001123-2"/>
    </source>
</evidence>
<reference evidence="9 10" key="1">
    <citation type="submission" date="2018-10" db="EMBL/GenBank/DDBJ databases">
        <title>Co-occurring genomic capacity for anaerobic methane metabolism and dissimilatory sulfite reduction discovered in the Korarchaeota.</title>
        <authorList>
            <person name="Mckay L.J."/>
            <person name="Dlakic M."/>
            <person name="Fields M.W."/>
            <person name="Delmont T.O."/>
            <person name="Eren A.M."/>
            <person name="Jay Z.J."/>
            <person name="Klingelsmith K.B."/>
            <person name="Rusch D.B."/>
            <person name="Inskeep W.P."/>
        </authorList>
    </citation>
    <scope>NUCLEOTIDE SEQUENCE [LARGE SCALE GENOMIC DNA]</scope>
    <source>
        <strain evidence="9 10">WS</strain>
    </source>
</reference>
<gene>
    <name evidence="9" type="ORF">D9Q81_00345</name>
</gene>
<feature type="active site" description="Proton acceptor" evidence="7">
    <location>
        <position position="198"/>
    </location>
</feature>
<comment type="similarity">
    <text evidence="1 6">Belongs to the peptidase M42 family.</text>
</comment>
<dbReference type="EMBL" id="RCOR01000002">
    <property type="protein sequence ID" value="RSN70892.1"/>
    <property type="molecule type" value="Genomic_DNA"/>
</dbReference>
<dbReference type="InterPro" id="IPR008007">
    <property type="entry name" value="Peptidase_M42"/>
</dbReference>
<evidence type="ECO:0000256" key="2">
    <source>
        <dbReference type="ARBA" id="ARBA00022438"/>
    </source>
</evidence>
<dbReference type="PIRSF" id="PIRSF001123">
    <property type="entry name" value="PepA_GA"/>
    <property type="match status" value="1"/>
</dbReference>
<dbReference type="PANTHER" id="PTHR32481:SF0">
    <property type="entry name" value="AMINOPEPTIDASE YPDE-RELATED"/>
    <property type="match status" value="1"/>
</dbReference>
<comment type="caution">
    <text evidence="9">The sequence shown here is derived from an EMBL/GenBank/DDBJ whole genome shotgun (WGS) entry which is preliminary data.</text>
</comment>
<proteinExistence type="inferred from homology"/>
<evidence type="ECO:0000256" key="1">
    <source>
        <dbReference type="ARBA" id="ARBA00006272"/>
    </source>
</evidence>
<protein>
    <submittedName>
        <fullName evidence="9">M42 family peptidase</fullName>
    </submittedName>
</protein>
<name>A0A429GAY9_9CREN</name>
<evidence type="ECO:0000256" key="6">
    <source>
        <dbReference type="PIRNR" id="PIRNR001123"/>
    </source>
</evidence>
<dbReference type="CDD" id="cd05656">
    <property type="entry name" value="M42_Frv"/>
    <property type="match status" value="1"/>
</dbReference>
<feature type="binding site" evidence="8">
    <location>
        <position position="169"/>
    </location>
    <ligand>
        <name>Zn(2+)</name>
        <dbReference type="ChEBI" id="CHEBI:29105"/>
        <label>1</label>
    </ligand>
</feature>
<dbReference type="InterPro" id="IPR051464">
    <property type="entry name" value="Peptidase_M42_aminopept"/>
</dbReference>
<dbReference type="GO" id="GO:0006508">
    <property type="term" value="P:proteolysis"/>
    <property type="evidence" value="ECO:0007669"/>
    <property type="project" value="UniProtKB-KW"/>
</dbReference>
<keyword evidence="3" id="KW-0645">Protease</keyword>
<dbReference type="Gene3D" id="2.40.30.40">
    <property type="entry name" value="Peptidase M42, domain 2"/>
    <property type="match status" value="1"/>
</dbReference>
<feature type="binding site" evidence="8">
    <location>
        <position position="221"/>
    </location>
    <ligand>
        <name>Zn(2+)</name>
        <dbReference type="ChEBI" id="CHEBI:29105"/>
        <label>1</label>
    </ligand>
</feature>
<comment type="cofactor">
    <cofactor evidence="8">
        <name>a divalent metal cation</name>
        <dbReference type="ChEBI" id="CHEBI:60240"/>
    </cofactor>
    <text evidence="8">Binds 2 divalent metal cations per subunit.</text>
</comment>
<evidence type="ECO:0000256" key="5">
    <source>
        <dbReference type="ARBA" id="ARBA00022801"/>
    </source>
</evidence>
<feature type="binding site" evidence="8">
    <location>
        <position position="199"/>
    </location>
    <ligand>
        <name>Zn(2+)</name>
        <dbReference type="ChEBI" id="CHEBI:29105"/>
        <label>2</label>
    </ligand>
</feature>
<dbReference type="AlphaFoldDB" id="A0A429GAY9"/>
<evidence type="ECO:0000256" key="3">
    <source>
        <dbReference type="ARBA" id="ARBA00022670"/>
    </source>
</evidence>
<evidence type="ECO:0000313" key="10">
    <source>
        <dbReference type="Proteomes" id="UP000278149"/>
    </source>
</evidence>
<dbReference type="GO" id="GO:0004177">
    <property type="term" value="F:aminopeptidase activity"/>
    <property type="evidence" value="ECO:0007669"/>
    <property type="project" value="UniProtKB-UniRule"/>
</dbReference>
<dbReference type="RefSeq" id="WP_125740371.1">
    <property type="nucleotide sequence ID" value="NZ_RCOR01000002.1"/>
</dbReference>
<feature type="binding site" evidence="8">
    <location>
        <position position="60"/>
    </location>
    <ligand>
        <name>Zn(2+)</name>
        <dbReference type="ChEBI" id="CHEBI:29105"/>
        <label>1</label>
    </ligand>
</feature>
<sequence length="337" mass="36555">MDLKLLERLSLASAPPGFEDEVREILKEELEGRVDELQEDGFGNLYAVKGSGRKVMFAAHMDEVAMMVRHIDERGFLRVVALGGLSPSQLVAQRVVVHGKVKLRGIVGTLPAHMGEEKIPKMDELYVDVGASSREEARSLGIRPGTLITFDSPFIYQPETGSVIGKALDDRLGCFLLAEALKSVEPGEKIYAVFTCEEERGLRGAQVAANKVRPDLAFVLEGTIASDVPEVQEYNYITQLGKGPAIRVMDRGLIVKGWLLESIIARAEGLGIPYQLQLSPVSSTDAAPISLSGDGVAVGVISVPARYIHSPQALAKVSDIENSLKLVKSLMEDPPRK</sequence>
<dbReference type="PANTHER" id="PTHR32481">
    <property type="entry name" value="AMINOPEPTIDASE"/>
    <property type="match status" value="1"/>
</dbReference>
<evidence type="ECO:0000256" key="7">
    <source>
        <dbReference type="PIRSR" id="PIRSR001123-1"/>
    </source>
</evidence>
<accession>A0A429GAY9</accession>